<dbReference type="InterPro" id="IPR000210">
    <property type="entry name" value="BTB/POZ_dom"/>
</dbReference>
<dbReference type="PROSITE" id="PS50097">
    <property type="entry name" value="BTB"/>
    <property type="match status" value="1"/>
</dbReference>
<organism evidence="2 3">
    <name type="scientific">Colletotrichum tanaceti</name>
    <dbReference type="NCBI Taxonomy" id="1306861"/>
    <lineage>
        <taxon>Eukaryota</taxon>
        <taxon>Fungi</taxon>
        <taxon>Dikarya</taxon>
        <taxon>Ascomycota</taxon>
        <taxon>Pezizomycotina</taxon>
        <taxon>Sordariomycetes</taxon>
        <taxon>Hypocreomycetidae</taxon>
        <taxon>Glomerellales</taxon>
        <taxon>Glomerellaceae</taxon>
        <taxon>Colletotrichum</taxon>
        <taxon>Colletotrichum destructivum species complex</taxon>
    </lineage>
</organism>
<sequence>MENTTGNRSGGEKAGDPFGCLEILAPQRMITLRAGDQELLVHENVLTQGSRYFQACLAGSPRFAESRTGTIAFHDVDPVTLRHYVNFAYHRAFFSGYAVPKSCNQPGGGSVASLARVYRLCDRFLNAALQWHVGTALAFVLDLVGRPRPPLGQGAPDLKTWIADYAEAYETLDGGDRAQQMLREKLLVSFFKHFPVIRLREHSQAVAHHPRFRFEVNRRFAILLRMPANRFLA</sequence>
<evidence type="ECO:0000313" key="2">
    <source>
        <dbReference type="EMBL" id="TKW58864.1"/>
    </source>
</evidence>
<proteinExistence type="predicted"/>
<dbReference type="AlphaFoldDB" id="A0A4U6XSJ3"/>
<evidence type="ECO:0000313" key="3">
    <source>
        <dbReference type="Proteomes" id="UP000310108"/>
    </source>
</evidence>
<dbReference type="EMBL" id="PJEX01000018">
    <property type="protein sequence ID" value="TKW58864.1"/>
    <property type="molecule type" value="Genomic_DNA"/>
</dbReference>
<name>A0A4U6XSJ3_9PEZI</name>
<dbReference type="Proteomes" id="UP000310108">
    <property type="component" value="Unassembled WGS sequence"/>
</dbReference>
<dbReference type="SMART" id="SM00225">
    <property type="entry name" value="BTB"/>
    <property type="match status" value="1"/>
</dbReference>
<dbReference type="InterPro" id="IPR011333">
    <property type="entry name" value="SKP1/BTB/POZ_sf"/>
</dbReference>
<keyword evidence="3" id="KW-1185">Reference proteome</keyword>
<comment type="caution">
    <text evidence="2">The sequence shown here is derived from an EMBL/GenBank/DDBJ whole genome shotgun (WGS) entry which is preliminary data.</text>
</comment>
<reference evidence="2 3" key="1">
    <citation type="journal article" date="2019" name="PLoS ONE">
        <title>Comparative genome analysis indicates high evolutionary potential of pathogenicity genes in Colletotrichum tanaceti.</title>
        <authorList>
            <person name="Lelwala R.V."/>
            <person name="Korhonen P.K."/>
            <person name="Young N.D."/>
            <person name="Scott J.B."/>
            <person name="Ades P.A."/>
            <person name="Gasser R.B."/>
            <person name="Taylor P.W.J."/>
        </authorList>
    </citation>
    <scope>NUCLEOTIDE SEQUENCE [LARGE SCALE GENOMIC DNA]</scope>
    <source>
        <strain evidence="2">BRIP57314</strain>
    </source>
</reference>
<accession>A0A4U6XSJ3</accession>
<dbReference type="OrthoDB" id="194443at2759"/>
<dbReference type="Pfam" id="PF00651">
    <property type="entry name" value="BTB"/>
    <property type="match status" value="1"/>
</dbReference>
<protein>
    <recommendedName>
        <fullName evidence="1">BTB domain-containing protein</fullName>
    </recommendedName>
</protein>
<dbReference type="SUPFAM" id="SSF54695">
    <property type="entry name" value="POZ domain"/>
    <property type="match status" value="1"/>
</dbReference>
<evidence type="ECO:0000259" key="1">
    <source>
        <dbReference type="PROSITE" id="PS50097"/>
    </source>
</evidence>
<feature type="domain" description="BTB" evidence="1">
    <location>
        <begin position="28"/>
        <end position="89"/>
    </location>
</feature>
<dbReference type="CDD" id="cd18186">
    <property type="entry name" value="BTB_POZ_ZBTB_KLHL-like"/>
    <property type="match status" value="1"/>
</dbReference>
<gene>
    <name evidence="2" type="ORF">CTA1_8623</name>
</gene>
<dbReference type="Gene3D" id="3.30.710.10">
    <property type="entry name" value="Potassium Channel Kv1.1, Chain A"/>
    <property type="match status" value="1"/>
</dbReference>